<sequence>MALSVERLSVSPEFTKALMVMAQRLRQQFDENPRLARVLGSHQRWLLCQIGFALQMEHEPGTERHGLTAGRFKQVVGEARIASRNTALNFLQQMLIYRFIFIAGPENMRPRRYEATAASKEAMRNWCLVNLDVLDAVDGGNRVETALAHPGLLPIVQADMAWRCIADPRWREPSQRVGLFQWTEAGGLVMDDLLIRAGHACKANGGHAVNGWYDLGFVDLPRLAATFLMSRTHLQRLCRRAMQAQCLSTKEGAKGHLLISADYIREYAAWQAVKSIHLDAAFEAALMTHGKG</sequence>
<organism evidence="1 2">
    <name type="scientific">Rhizobium paknamense</name>
    <dbReference type="NCBI Taxonomy" id="1206817"/>
    <lineage>
        <taxon>Bacteria</taxon>
        <taxon>Pseudomonadati</taxon>
        <taxon>Pseudomonadota</taxon>
        <taxon>Alphaproteobacteria</taxon>
        <taxon>Hyphomicrobiales</taxon>
        <taxon>Rhizobiaceae</taxon>
        <taxon>Rhizobium/Agrobacterium group</taxon>
        <taxon>Rhizobium</taxon>
    </lineage>
</organism>
<dbReference type="RefSeq" id="WP_307156439.1">
    <property type="nucleotide sequence ID" value="NZ_JAUSWH010000001.1"/>
</dbReference>
<name>A0ABU0I7P8_9HYPH</name>
<evidence type="ECO:0000313" key="2">
    <source>
        <dbReference type="Proteomes" id="UP001235269"/>
    </source>
</evidence>
<accession>A0ABU0I7P8</accession>
<comment type="caution">
    <text evidence="1">The sequence shown here is derived from an EMBL/GenBank/DDBJ whole genome shotgun (WGS) entry which is preliminary data.</text>
</comment>
<proteinExistence type="predicted"/>
<gene>
    <name evidence="1" type="ORF">QO005_000570</name>
</gene>
<keyword evidence="2" id="KW-1185">Reference proteome</keyword>
<evidence type="ECO:0000313" key="1">
    <source>
        <dbReference type="EMBL" id="MDQ0454255.1"/>
    </source>
</evidence>
<dbReference type="EMBL" id="JAUSWH010000001">
    <property type="protein sequence ID" value="MDQ0454255.1"/>
    <property type="molecule type" value="Genomic_DNA"/>
</dbReference>
<reference evidence="1 2" key="1">
    <citation type="submission" date="2023-07" db="EMBL/GenBank/DDBJ databases">
        <title>Genomic Encyclopedia of Type Strains, Phase IV (KMG-IV): sequencing the most valuable type-strain genomes for metagenomic binning, comparative biology and taxonomic classification.</title>
        <authorList>
            <person name="Goeker M."/>
        </authorList>
    </citation>
    <scope>NUCLEOTIDE SEQUENCE [LARGE SCALE GENOMIC DNA]</scope>
    <source>
        <strain evidence="1 2">DSM 100301</strain>
    </source>
</reference>
<dbReference type="Proteomes" id="UP001235269">
    <property type="component" value="Unassembled WGS sequence"/>
</dbReference>
<protein>
    <submittedName>
        <fullName evidence="1">Uncharacterized protein</fullName>
    </submittedName>
</protein>